<dbReference type="HOGENOM" id="CLU_047677_1_0_11"/>
<evidence type="ECO:0000256" key="5">
    <source>
        <dbReference type="ARBA" id="ARBA00022989"/>
    </source>
</evidence>
<keyword evidence="4 8" id="KW-0812">Transmembrane</keyword>
<dbReference type="PANTHER" id="PTHR37820:SF1">
    <property type="entry name" value="CELL DIVISION PROTEIN FTSQ"/>
    <property type="match status" value="1"/>
</dbReference>
<keyword evidence="2" id="KW-1003">Cell membrane</keyword>
<keyword evidence="5 8" id="KW-1133">Transmembrane helix</keyword>
<keyword evidence="3 10" id="KW-0132">Cell division</keyword>
<dbReference type="PROSITE" id="PS51779">
    <property type="entry name" value="POTRA"/>
    <property type="match status" value="1"/>
</dbReference>
<evidence type="ECO:0000256" key="7">
    <source>
        <dbReference type="ARBA" id="ARBA00023306"/>
    </source>
</evidence>
<proteinExistence type="predicted"/>
<dbReference type="GO" id="GO:0005886">
    <property type="term" value="C:plasma membrane"/>
    <property type="evidence" value="ECO:0007669"/>
    <property type="project" value="TreeGrafter"/>
</dbReference>
<dbReference type="OrthoDB" id="9790760at2"/>
<dbReference type="InterPro" id="IPR034746">
    <property type="entry name" value="POTRA"/>
</dbReference>
<keyword evidence="11" id="KW-1185">Reference proteome</keyword>
<evidence type="ECO:0000256" key="3">
    <source>
        <dbReference type="ARBA" id="ARBA00022618"/>
    </source>
</evidence>
<dbReference type="AlphaFoldDB" id="N0E460"/>
<dbReference type="Pfam" id="PF08478">
    <property type="entry name" value="POTRA_1"/>
    <property type="match status" value="1"/>
</dbReference>
<dbReference type="PANTHER" id="PTHR37820">
    <property type="entry name" value="CELL DIVISION PROTEIN DIVIB"/>
    <property type="match status" value="1"/>
</dbReference>
<comment type="subcellular location">
    <subcellularLocation>
        <location evidence="1">Membrane</location>
    </subcellularLocation>
</comment>
<evidence type="ECO:0000313" key="10">
    <source>
        <dbReference type="EMBL" id="CCH69714.1"/>
    </source>
</evidence>
<dbReference type="GO" id="GO:0051301">
    <property type="term" value="P:cell division"/>
    <property type="evidence" value="ECO:0007669"/>
    <property type="project" value="UniProtKB-KW"/>
</dbReference>
<evidence type="ECO:0000256" key="8">
    <source>
        <dbReference type="SAM" id="Phobius"/>
    </source>
</evidence>
<gene>
    <name evidence="10" type="ORF">BN10_300055</name>
</gene>
<accession>N0E460</accession>
<dbReference type="EMBL" id="CAIZ01000098">
    <property type="protein sequence ID" value="CCH69714.1"/>
    <property type="molecule type" value="Genomic_DNA"/>
</dbReference>
<dbReference type="STRING" id="1193181.BN10_300055"/>
<evidence type="ECO:0000256" key="1">
    <source>
        <dbReference type="ARBA" id="ARBA00004370"/>
    </source>
</evidence>
<evidence type="ECO:0000313" key="11">
    <source>
        <dbReference type="Proteomes" id="UP000013167"/>
    </source>
</evidence>
<dbReference type="RefSeq" id="WP_010849606.1">
    <property type="nucleotide sequence ID" value="NZ_HF570956.1"/>
</dbReference>
<keyword evidence="7" id="KW-0131">Cell cycle</keyword>
<feature type="domain" description="POTRA" evidence="9">
    <location>
        <begin position="67"/>
        <end position="135"/>
    </location>
</feature>
<dbReference type="Proteomes" id="UP000013167">
    <property type="component" value="Unassembled WGS sequence"/>
</dbReference>
<feature type="transmembrane region" description="Helical" evidence="8">
    <location>
        <begin position="44"/>
        <end position="63"/>
    </location>
</feature>
<dbReference type="InterPro" id="IPR050487">
    <property type="entry name" value="FtsQ_DivIB"/>
</dbReference>
<evidence type="ECO:0000256" key="2">
    <source>
        <dbReference type="ARBA" id="ARBA00022475"/>
    </source>
</evidence>
<name>N0E460_9MICO</name>
<organism evidence="10 11">
    <name type="scientific">Phycicoccus elongatus Lp2</name>
    <dbReference type="NCBI Taxonomy" id="1193181"/>
    <lineage>
        <taxon>Bacteria</taxon>
        <taxon>Bacillati</taxon>
        <taxon>Actinomycetota</taxon>
        <taxon>Actinomycetes</taxon>
        <taxon>Micrococcales</taxon>
        <taxon>Intrasporangiaceae</taxon>
        <taxon>Phycicoccus</taxon>
    </lineage>
</organism>
<sequence length="259" mass="27250">MTSGTEARSRPLGEGVRAHAERASSVDRFAARARARRRAPWRRVLIGLLAAAIMAGVIWLLWFSPYVVVRDVHVEGVGGEEAAAVENVAKVPLGQPMMQVDTGAITDRVRGRLTVAEARTSRSWPATITITVRPRTPALVLKNSQGQLEVVDATGVAYDQVGAPPAGVPLVTASSDAGSSKDALKAALSLIRALPADLADQITTISVSSANLVTFKLGEVDVVWGGADQPTRKVAILRALLKTGPTAIDVSAPDTPVTR</sequence>
<dbReference type="eggNOG" id="COG1589">
    <property type="taxonomic scope" value="Bacteria"/>
</dbReference>
<keyword evidence="6 8" id="KW-0472">Membrane</keyword>
<evidence type="ECO:0000256" key="4">
    <source>
        <dbReference type="ARBA" id="ARBA00022692"/>
    </source>
</evidence>
<evidence type="ECO:0000259" key="9">
    <source>
        <dbReference type="PROSITE" id="PS51779"/>
    </source>
</evidence>
<comment type="caution">
    <text evidence="10">The sequence shown here is derived from an EMBL/GenBank/DDBJ whole genome shotgun (WGS) entry which is preliminary data.</text>
</comment>
<evidence type="ECO:0000256" key="6">
    <source>
        <dbReference type="ARBA" id="ARBA00023136"/>
    </source>
</evidence>
<dbReference type="Gene3D" id="3.10.20.310">
    <property type="entry name" value="membrane protein fhac"/>
    <property type="match status" value="1"/>
</dbReference>
<reference evidence="10 11" key="1">
    <citation type="journal article" date="2013" name="ISME J.">
        <title>A metabolic model for members of the genus Tetrasphaera involved in enhanced biological phosphorus removal.</title>
        <authorList>
            <person name="Kristiansen R."/>
            <person name="Nguyen H.T.T."/>
            <person name="Saunders A.M."/>
            <person name="Nielsen J.L."/>
            <person name="Wimmer R."/>
            <person name="Le V.Q."/>
            <person name="McIlroy S.J."/>
            <person name="Petrovski S."/>
            <person name="Seviour R.J."/>
            <person name="Calteau A."/>
            <person name="Nielsen K.L."/>
            <person name="Nielsen P.H."/>
        </authorList>
    </citation>
    <scope>NUCLEOTIDE SEQUENCE [LARGE SCALE GENOMIC DNA]</scope>
    <source>
        <strain evidence="10 11">Lp2</strain>
    </source>
</reference>
<protein>
    <submittedName>
        <fullName evidence="10">Cell division protein FtsQ</fullName>
    </submittedName>
</protein>
<dbReference type="InterPro" id="IPR013685">
    <property type="entry name" value="POTRA_FtsQ_type"/>
</dbReference>